<evidence type="ECO:0000256" key="1">
    <source>
        <dbReference type="ARBA" id="ARBA00022679"/>
    </source>
</evidence>
<name>K1THG7_9ZZZZ</name>
<dbReference type="InterPro" id="IPR027791">
    <property type="entry name" value="Galactosyl_T_C"/>
</dbReference>
<dbReference type="Pfam" id="PF00535">
    <property type="entry name" value="Glycos_transf_2"/>
    <property type="match status" value="1"/>
</dbReference>
<dbReference type="PANTHER" id="PTHR43685">
    <property type="entry name" value="GLYCOSYLTRANSFERASE"/>
    <property type="match status" value="1"/>
</dbReference>
<accession>K1THG7</accession>
<dbReference type="Pfam" id="PF02709">
    <property type="entry name" value="Glyco_transf_7C"/>
    <property type="match status" value="1"/>
</dbReference>
<sequence length="280" mass="32001">MTVSLLVSTYNWPRALYLCLDSVMQQTVLPDEILIADDGSGMATRDVVKHFERISPVPVRHIWHEDRGFRVATIRNKAIAASTCDYIIQIDGDLILERHFVQDHILFAKPGCYVSGSRGIITEPLTRQVLSGAITSLSALTKGVRCSNNVMRIPFMAIIYRMIAGSKSPRSCNMALWREDAIRVNGYDESFEGWGYEDTELGLRLDNSGVRQRIMKFRGVAFHLYHEQRSRENCPTNEQRYLESIREHRTRCRFGLDSHLPYTYTYPPIILPTGTQASVR</sequence>
<protein>
    <submittedName>
        <fullName evidence="4">Lipooligosaccharide biosynthesis glycosyltransferase</fullName>
    </submittedName>
</protein>
<dbReference type="EMBL" id="AJWY01006813">
    <property type="protein sequence ID" value="EKC65795.1"/>
    <property type="molecule type" value="Genomic_DNA"/>
</dbReference>
<dbReference type="PANTHER" id="PTHR43685:SF3">
    <property type="entry name" value="SLR2126 PROTEIN"/>
    <property type="match status" value="1"/>
</dbReference>
<dbReference type="Gene3D" id="3.90.550.10">
    <property type="entry name" value="Spore Coat Polysaccharide Biosynthesis Protein SpsA, Chain A"/>
    <property type="match status" value="1"/>
</dbReference>
<evidence type="ECO:0000313" key="4">
    <source>
        <dbReference type="EMBL" id="EKC65795.1"/>
    </source>
</evidence>
<gene>
    <name evidence="4" type="ORF">LEA_10136</name>
</gene>
<comment type="caution">
    <text evidence="4">The sequence shown here is derived from an EMBL/GenBank/DDBJ whole genome shotgun (WGS) entry which is preliminary data.</text>
</comment>
<feature type="domain" description="Glycosyltransferase 2-like" evidence="2">
    <location>
        <begin position="4"/>
        <end position="163"/>
    </location>
</feature>
<evidence type="ECO:0000259" key="3">
    <source>
        <dbReference type="Pfam" id="PF02709"/>
    </source>
</evidence>
<proteinExistence type="predicted"/>
<dbReference type="AlphaFoldDB" id="K1THG7"/>
<evidence type="ECO:0000259" key="2">
    <source>
        <dbReference type="Pfam" id="PF00535"/>
    </source>
</evidence>
<dbReference type="CDD" id="cd06420">
    <property type="entry name" value="GT2_Chondriotin_Pol_N"/>
    <property type="match status" value="1"/>
</dbReference>
<dbReference type="InterPro" id="IPR050834">
    <property type="entry name" value="Glycosyltransf_2"/>
</dbReference>
<reference evidence="4" key="1">
    <citation type="journal article" date="2013" name="Environ. Microbiol.">
        <title>Microbiota from the distal guts of lean and obese adolescents exhibit partial functional redundancy besides clear differences in community structure.</title>
        <authorList>
            <person name="Ferrer M."/>
            <person name="Ruiz A."/>
            <person name="Lanza F."/>
            <person name="Haange S.B."/>
            <person name="Oberbach A."/>
            <person name="Till H."/>
            <person name="Bargiela R."/>
            <person name="Campoy C."/>
            <person name="Segura M.T."/>
            <person name="Richter M."/>
            <person name="von Bergen M."/>
            <person name="Seifert J."/>
            <person name="Suarez A."/>
        </authorList>
    </citation>
    <scope>NUCLEOTIDE SEQUENCE</scope>
</reference>
<feature type="domain" description="Galactosyltransferase C-terminal" evidence="3">
    <location>
        <begin position="168"/>
        <end position="227"/>
    </location>
</feature>
<organism evidence="4">
    <name type="scientific">human gut metagenome</name>
    <dbReference type="NCBI Taxonomy" id="408170"/>
    <lineage>
        <taxon>unclassified sequences</taxon>
        <taxon>metagenomes</taxon>
        <taxon>organismal metagenomes</taxon>
    </lineage>
</organism>
<dbReference type="InterPro" id="IPR001173">
    <property type="entry name" value="Glyco_trans_2-like"/>
</dbReference>
<dbReference type="GO" id="GO:0016740">
    <property type="term" value="F:transferase activity"/>
    <property type="evidence" value="ECO:0007669"/>
    <property type="project" value="UniProtKB-KW"/>
</dbReference>
<keyword evidence="1 4" id="KW-0808">Transferase</keyword>
<dbReference type="InterPro" id="IPR029044">
    <property type="entry name" value="Nucleotide-diphossugar_trans"/>
</dbReference>
<dbReference type="SUPFAM" id="SSF53448">
    <property type="entry name" value="Nucleotide-diphospho-sugar transferases"/>
    <property type="match status" value="1"/>
</dbReference>